<evidence type="ECO:0000256" key="3">
    <source>
        <dbReference type="ARBA" id="ARBA00023002"/>
    </source>
</evidence>
<comment type="caution">
    <text evidence="8">The sequence shown here is derived from an EMBL/GenBank/DDBJ whole genome shotgun (WGS) entry which is preliminary data.</text>
</comment>
<protein>
    <recommendedName>
        <fullName evidence="6">Ferritin</fullName>
        <ecNumber evidence="6">1.16.3.2</ecNumber>
    </recommendedName>
</protein>
<dbReference type="InterPro" id="IPR041719">
    <property type="entry name" value="Ferritin_prok"/>
</dbReference>
<feature type="binding site" evidence="5">
    <location>
        <position position="40"/>
    </location>
    <ligand>
        <name>Fe cation</name>
        <dbReference type="ChEBI" id="CHEBI:24875"/>
        <label>1</label>
    </ligand>
</feature>
<dbReference type="GO" id="GO:0006879">
    <property type="term" value="P:intracellular iron ion homeostasis"/>
    <property type="evidence" value="ECO:0007669"/>
    <property type="project" value="UniProtKB-KW"/>
</dbReference>
<dbReference type="EC" id="1.16.3.2" evidence="6"/>
<name>A0A0A1ZPY9_PROMR</name>
<dbReference type="GO" id="GO:0016491">
    <property type="term" value="F:oxidoreductase activity"/>
    <property type="evidence" value="ECO:0007669"/>
    <property type="project" value="UniProtKB-KW"/>
</dbReference>
<dbReference type="OrthoDB" id="560944at2"/>
<comment type="catalytic activity">
    <reaction evidence="6">
        <text>4 Fe(2+) + O2 + 6 H2O = 4 iron(III) oxide-hydroxide + 12 H(+)</text>
        <dbReference type="Rhea" id="RHEA:11972"/>
        <dbReference type="ChEBI" id="CHEBI:15377"/>
        <dbReference type="ChEBI" id="CHEBI:15378"/>
        <dbReference type="ChEBI" id="CHEBI:15379"/>
        <dbReference type="ChEBI" id="CHEBI:29033"/>
        <dbReference type="ChEBI" id="CHEBI:78619"/>
        <dbReference type="EC" id="1.16.3.2"/>
    </reaction>
</comment>
<evidence type="ECO:0000259" key="7">
    <source>
        <dbReference type="PROSITE" id="PS50905"/>
    </source>
</evidence>
<dbReference type="GO" id="GO:0005737">
    <property type="term" value="C:cytoplasm"/>
    <property type="evidence" value="ECO:0007669"/>
    <property type="project" value="UniProtKB-SubCell"/>
</dbReference>
<feature type="domain" description="Ferritin-like diiron" evidence="7">
    <location>
        <begin position="23"/>
        <end position="168"/>
    </location>
</feature>
<comment type="similarity">
    <text evidence="6">Belongs to the ferritin family. Prokaryotic subfamily.</text>
</comment>
<dbReference type="Pfam" id="PF00210">
    <property type="entry name" value="Ferritin"/>
    <property type="match status" value="1"/>
</dbReference>
<dbReference type="Proteomes" id="UP000030491">
    <property type="component" value="Unassembled WGS sequence"/>
</dbReference>
<dbReference type="EMBL" id="JNAJ01000017">
    <property type="protein sequence ID" value="KGF90324.1"/>
    <property type="molecule type" value="Genomic_DNA"/>
</dbReference>
<evidence type="ECO:0000256" key="2">
    <source>
        <dbReference type="ARBA" id="ARBA00022723"/>
    </source>
</evidence>
<comment type="function">
    <text evidence="6">Iron-storage protein.</text>
</comment>
<keyword evidence="4 5" id="KW-0408">Iron</keyword>
<keyword evidence="1 6" id="KW-0409">Iron storage</keyword>
<evidence type="ECO:0000313" key="8">
    <source>
        <dbReference type="EMBL" id="KGF90324.1"/>
    </source>
</evidence>
<feature type="binding site" evidence="5">
    <location>
        <position position="117"/>
    </location>
    <ligand>
        <name>Fe cation</name>
        <dbReference type="ChEBI" id="CHEBI:24875"/>
        <label>1</label>
    </ligand>
</feature>
<organism evidence="8 9">
    <name type="scientific">Prochlorococcus marinus str. MIT 9116</name>
    <dbReference type="NCBI Taxonomy" id="167544"/>
    <lineage>
        <taxon>Bacteria</taxon>
        <taxon>Bacillati</taxon>
        <taxon>Cyanobacteriota</taxon>
        <taxon>Cyanophyceae</taxon>
        <taxon>Synechococcales</taxon>
        <taxon>Prochlorococcaceae</taxon>
        <taxon>Prochlorococcus</taxon>
    </lineage>
</organism>
<dbReference type="AlphaFoldDB" id="A0A0A1ZPY9"/>
<accession>A0A0A1ZPY9</accession>
<dbReference type="PANTHER" id="PTHR11431:SF127">
    <property type="entry name" value="BACTERIAL NON-HEME FERRITIN"/>
    <property type="match status" value="1"/>
</dbReference>
<dbReference type="GO" id="GO:0008198">
    <property type="term" value="F:ferrous iron binding"/>
    <property type="evidence" value="ECO:0007669"/>
    <property type="project" value="TreeGrafter"/>
</dbReference>
<comment type="subcellular location">
    <subcellularLocation>
        <location evidence="6">Cytoplasm</location>
    </subcellularLocation>
</comment>
<feature type="binding site" evidence="5">
    <location>
        <position position="73"/>
    </location>
    <ligand>
        <name>Fe cation</name>
        <dbReference type="ChEBI" id="CHEBI:24875"/>
        <label>1</label>
    </ligand>
</feature>
<keyword evidence="6" id="KW-0963">Cytoplasm</keyword>
<dbReference type="InterPro" id="IPR009078">
    <property type="entry name" value="Ferritin-like_SF"/>
</dbReference>
<evidence type="ECO:0000256" key="1">
    <source>
        <dbReference type="ARBA" id="ARBA00022434"/>
    </source>
</evidence>
<evidence type="ECO:0000256" key="5">
    <source>
        <dbReference type="PIRSR" id="PIRSR601519-1"/>
    </source>
</evidence>
<dbReference type="GO" id="GO:0006826">
    <property type="term" value="P:iron ion transport"/>
    <property type="evidence" value="ECO:0007669"/>
    <property type="project" value="InterPro"/>
</dbReference>
<dbReference type="SUPFAM" id="SSF47240">
    <property type="entry name" value="Ferritin-like"/>
    <property type="match status" value="1"/>
</dbReference>
<evidence type="ECO:0000256" key="6">
    <source>
        <dbReference type="RuleBase" id="RU361145"/>
    </source>
</evidence>
<dbReference type="PANTHER" id="PTHR11431">
    <property type="entry name" value="FERRITIN"/>
    <property type="match status" value="1"/>
</dbReference>
<evidence type="ECO:0000313" key="9">
    <source>
        <dbReference type="Proteomes" id="UP000030491"/>
    </source>
</evidence>
<dbReference type="InterPro" id="IPR009040">
    <property type="entry name" value="Ferritin-like_diiron"/>
</dbReference>
<reference evidence="9" key="1">
    <citation type="journal article" date="2014" name="Sci. Data">
        <title>Genomes of diverse isolates of the marine cyanobacterium Prochlorococcus.</title>
        <authorList>
            <person name="Biller S."/>
            <person name="Berube P."/>
            <person name="Thompson J."/>
            <person name="Kelly L."/>
            <person name="Roggensack S."/>
            <person name="Awad L."/>
            <person name="Roache-Johnson K."/>
            <person name="Ding H."/>
            <person name="Giovannoni S.J."/>
            <person name="Moore L.R."/>
            <person name="Chisholm S.W."/>
        </authorList>
    </citation>
    <scope>NUCLEOTIDE SEQUENCE [LARGE SCALE GENOMIC DNA]</scope>
</reference>
<dbReference type="PROSITE" id="PS50905">
    <property type="entry name" value="FERRITIN_LIKE"/>
    <property type="match status" value="1"/>
</dbReference>
<dbReference type="InterPro" id="IPR012347">
    <property type="entry name" value="Ferritin-like"/>
</dbReference>
<dbReference type="RefSeq" id="WP_032514292.1">
    <property type="nucleotide sequence ID" value="NZ_JNAJ01000017.1"/>
</dbReference>
<dbReference type="GO" id="GO:0008199">
    <property type="term" value="F:ferric iron binding"/>
    <property type="evidence" value="ECO:0007669"/>
    <property type="project" value="InterPro"/>
</dbReference>
<keyword evidence="3" id="KW-0560">Oxidoreductase</keyword>
<feature type="binding site" evidence="5">
    <location>
        <position position="150"/>
    </location>
    <ligand>
        <name>Fe cation</name>
        <dbReference type="ChEBI" id="CHEBI:24875"/>
        <label>1</label>
    </ligand>
</feature>
<sequence length="184" mass="21222">MNENNLKTQKLINFGPSGRAIAQPMDDSLLDNFFEHLTMERYANVQYFSIYLWFQERDLNGFASYFFNESQGEMEHAQKFADYLIARGQSVKLNELPAPVQKWDSIEDLISYSFNMEADLTSSLQQLYSISERFSDTRTNVFLDPVVEAQTKSEDEFANILGKVKFASNQPSAILLIDSDLRKK</sequence>
<keyword evidence="2 5" id="KW-0479">Metal-binding</keyword>
<dbReference type="CDD" id="cd01055">
    <property type="entry name" value="Nonheme_Ferritin"/>
    <property type="match status" value="1"/>
</dbReference>
<dbReference type="InterPro" id="IPR001519">
    <property type="entry name" value="Ferritin"/>
</dbReference>
<feature type="binding site" evidence="5">
    <location>
        <position position="76"/>
    </location>
    <ligand>
        <name>Fe cation</name>
        <dbReference type="ChEBI" id="CHEBI:24875"/>
        <label>1</label>
    </ligand>
</feature>
<evidence type="ECO:0000256" key="4">
    <source>
        <dbReference type="ARBA" id="ARBA00023004"/>
    </source>
</evidence>
<dbReference type="InterPro" id="IPR008331">
    <property type="entry name" value="Ferritin_DPS_dom"/>
</dbReference>
<proteinExistence type="inferred from homology"/>
<dbReference type="Gene3D" id="1.20.1260.10">
    <property type="match status" value="1"/>
</dbReference>
<gene>
    <name evidence="8" type="ORF">EU93_1493</name>
</gene>